<evidence type="ECO:0000313" key="2">
    <source>
        <dbReference type="Proteomes" id="UP000224460"/>
    </source>
</evidence>
<protein>
    <submittedName>
        <fullName evidence="1">Uncharacterized protein</fullName>
    </submittedName>
</protein>
<reference evidence="1" key="1">
    <citation type="submission" date="2017-10" db="EMBL/GenBank/DDBJ databases">
        <title>Genome sequence of cellulolytic Lachnospiraceae bacterium XHS1971 isolated from hotspring sediment.</title>
        <authorList>
            <person name="Vasudevan G."/>
            <person name="Joshi A.J."/>
            <person name="Hivarkar S."/>
            <person name="Lanjekar V.B."/>
            <person name="Dhakephalkar P.K."/>
            <person name="Dagar S."/>
        </authorList>
    </citation>
    <scope>NUCLEOTIDE SEQUENCE</scope>
    <source>
        <strain evidence="1">XHS1971</strain>
    </source>
</reference>
<comment type="caution">
    <text evidence="1">The sequence shown here is derived from an EMBL/GenBank/DDBJ whole genome shotgun (WGS) entry which is preliminary data.</text>
</comment>
<dbReference type="Proteomes" id="UP000224460">
    <property type="component" value="Unassembled WGS sequence"/>
</dbReference>
<name>A0AC61DG13_9FIRM</name>
<dbReference type="EMBL" id="PEDL01000001">
    <property type="protein sequence ID" value="PHV72270.1"/>
    <property type="molecule type" value="Genomic_DNA"/>
</dbReference>
<keyword evidence="2" id="KW-1185">Reference proteome</keyword>
<evidence type="ECO:0000313" key="1">
    <source>
        <dbReference type="EMBL" id="PHV72270.1"/>
    </source>
</evidence>
<proteinExistence type="predicted"/>
<sequence>MNTQEERKRIPNYMKNFACIGGKCEDSCCIGWSIFIDGETYKRYQKVKDEAFKRRLYKELVPRRHGATASYAAKIKLKNNRCAFLNSEGWCDIYTQLGEQKLSDTCTLYPRTINKVHEVLEYSLVCSCPEAARKILLQQQSIVWEELKEVTSRKVISATIERDKKPCLANHLEKIREVIWKILRNKEEGFEIRLIRLESFMKEMTRLTQKGYYEKLEVLFEETQKNLNKPLKKVNLSLEELPKEIQGGLKTFKQLANRKLKSKRYKACLEQVLDGYKLPDEINKEYLRKRYEQGKERYQEIFLKEKAYILENYFVNYTYERCVPFDQVTPIESFKLLKCYYEILKLHLIGLLLEQSLVGDEAIVYLFQAFSKTFDHGEISVQIFEI</sequence>
<organism evidence="1 2">
    <name type="scientific">Sporanaerobium hydrogeniformans</name>
    <dbReference type="NCBI Taxonomy" id="3072179"/>
    <lineage>
        <taxon>Bacteria</taxon>
        <taxon>Bacillati</taxon>
        <taxon>Bacillota</taxon>
        <taxon>Clostridia</taxon>
        <taxon>Lachnospirales</taxon>
        <taxon>Lachnospiraceae</taxon>
        <taxon>Sporanaerobium</taxon>
    </lineage>
</organism>
<accession>A0AC61DG13</accession>
<gene>
    <name evidence="1" type="ORF">CS063_01990</name>
</gene>